<feature type="region of interest" description="Disordered" evidence="1">
    <location>
        <begin position="1"/>
        <end position="55"/>
    </location>
</feature>
<dbReference type="Pfam" id="PF12697">
    <property type="entry name" value="Abhydrolase_6"/>
    <property type="match status" value="1"/>
</dbReference>
<keyword evidence="4" id="KW-1185">Reference proteome</keyword>
<dbReference type="InterPro" id="IPR050266">
    <property type="entry name" value="AB_hydrolase_sf"/>
</dbReference>
<evidence type="ECO:0000313" key="3">
    <source>
        <dbReference type="EMBL" id="AWW41441.1"/>
    </source>
</evidence>
<gene>
    <name evidence="3" type="ORF">DN051_36180</name>
</gene>
<reference evidence="3 4" key="1">
    <citation type="journal article" date="2019" name="Int. J. Syst. Evol. Microbiol.">
        <title>Streptomyces cadmiisoli sp. nov., a novel actinomycete isolated from cadmium-contaminated soil.</title>
        <authorList>
            <person name="Li K."/>
            <person name="Tang X."/>
            <person name="Zhao J."/>
            <person name="Guo Y."/>
            <person name="Tang Y."/>
            <person name="Gao J."/>
        </authorList>
    </citation>
    <scope>NUCLEOTIDE SEQUENCE [LARGE SCALE GENOMIC DNA]</scope>
    <source>
        <strain evidence="3 4">ZFG47</strain>
    </source>
</reference>
<dbReference type="KEGG" id="scad:DN051_36180"/>
<organism evidence="3 4">
    <name type="scientific">Streptomyces cadmiisoli</name>
    <dbReference type="NCBI Taxonomy" id="2184053"/>
    <lineage>
        <taxon>Bacteria</taxon>
        <taxon>Bacillati</taxon>
        <taxon>Actinomycetota</taxon>
        <taxon>Actinomycetes</taxon>
        <taxon>Kitasatosporales</taxon>
        <taxon>Streptomycetaceae</taxon>
        <taxon>Streptomyces</taxon>
        <taxon>Streptomyces aurantiacus group</taxon>
    </lineage>
</organism>
<dbReference type="InterPro" id="IPR000073">
    <property type="entry name" value="AB_hydrolase_1"/>
</dbReference>
<evidence type="ECO:0000256" key="1">
    <source>
        <dbReference type="SAM" id="MobiDB-lite"/>
    </source>
</evidence>
<evidence type="ECO:0000259" key="2">
    <source>
        <dbReference type="Pfam" id="PF12697"/>
    </source>
</evidence>
<keyword evidence="3" id="KW-0378">Hydrolase</keyword>
<dbReference type="InterPro" id="IPR029058">
    <property type="entry name" value="AB_hydrolase_fold"/>
</dbReference>
<dbReference type="Proteomes" id="UP000249616">
    <property type="component" value="Chromosome"/>
</dbReference>
<evidence type="ECO:0000313" key="4">
    <source>
        <dbReference type="Proteomes" id="UP000249616"/>
    </source>
</evidence>
<dbReference type="AlphaFoldDB" id="A0A2Z4J8H7"/>
<feature type="compositionally biased region" description="Basic and acidic residues" evidence="1">
    <location>
        <begin position="8"/>
        <end position="19"/>
    </location>
</feature>
<dbReference type="EMBL" id="CP030073">
    <property type="protein sequence ID" value="AWW41441.1"/>
    <property type="molecule type" value="Genomic_DNA"/>
</dbReference>
<dbReference type="Gene3D" id="3.40.50.1820">
    <property type="entry name" value="alpha/beta hydrolase"/>
    <property type="match status" value="1"/>
</dbReference>
<dbReference type="PANTHER" id="PTHR43798">
    <property type="entry name" value="MONOACYLGLYCEROL LIPASE"/>
    <property type="match status" value="1"/>
</dbReference>
<dbReference type="GO" id="GO:0016787">
    <property type="term" value="F:hydrolase activity"/>
    <property type="evidence" value="ECO:0007669"/>
    <property type="project" value="UniProtKB-KW"/>
</dbReference>
<proteinExistence type="predicted"/>
<protein>
    <submittedName>
        <fullName evidence="3">Alpha/beta hydrolase</fullName>
    </submittedName>
</protein>
<name>A0A2Z4J8H7_9ACTN</name>
<sequence>MGVMSFLRDGESRRLDRQARPAGQGDLPTGSAALTNSPINATRRPDGRHAPPGGRHAVALARSTTSRFTASPRHIPHASRVRSAMPGTPQSFLAGLAAEVQDGPVGRSEFVFLHGLTFDRRHWHPVLDELRAGGEEHRTLALDLPGHGGSPRWPAYQLRDVTEAVHRAAVEAGFGRPVVVGHSIGGVLATLYAATHPAAGVVNIDQPLLAGPFAEMLRRNEQVLRSEDCLRVWDELISTMGVEQLAPAARELVASADTPRQDLLLGYWSELMTASPSDLTTKREEDLRAISAAGLPYLHVSGRQVPPGYRAWQKRALPEAGIAVVPSHSHFPHLTHPAELAALISRLPGAR</sequence>
<dbReference type="SUPFAM" id="SSF53474">
    <property type="entry name" value="alpha/beta-Hydrolases"/>
    <property type="match status" value="1"/>
</dbReference>
<accession>A0A2Z4J8H7</accession>
<feature type="domain" description="AB hydrolase-1" evidence="2">
    <location>
        <begin position="110"/>
        <end position="342"/>
    </location>
</feature>